<organism evidence="1">
    <name type="scientific">uncultured marine virus</name>
    <dbReference type="NCBI Taxonomy" id="186617"/>
    <lineage>
        <taxon>Viruses</taxon>
        <taxon>environmental samples</taxon>
    </lineage>
</organism>
<accession>A0A0F7L7R2</accession>
<dbReference type="EMBL" id="KR029594">
    <property type="protein sequence ID" value="AKH47447.1"/>
    <property type="molecule type" value="Genomic_DNA"/>
</dbReference>
<reference evidence="1" key="1">
    <citation type="journal article" date="2015" name="Front. Microbiol.">
        <title>Combining genomic sequencing methods to explore viral diversity and reveal potential virus-host interactions.</title>
        <authorList>
            <person name="Chow C.E."/>
            <person name="Winget D.M."/>
            <person name="White R.A.III."/>
            <person name="Hallam S.J."/>
            <person name="Suttle C.A."/>
        </authorList>
    </citation>
    <scope>NUCLEOTIDE SEQUENCE</scope>
    <source>
        <strain evidence="1">H4084988</strain>
    </source>
</reference>
<proteinExistence type="predicted"/>
<reference evidence="1" key="2">
    <citation type="submission" date="2015-03" db="EMBL/GenBank/DDBJ databases">
        <authorList>
            <person name="Chow C.-E.T."/>
            <person name="Winget D.M."/>
            <person name="White R.A.III."/>
            <person name="Hallam S.J."/>
            <person name="Suttle C.A."/>
        </authorList>
    </citation>
    <scope>NUCLEOTIDE SEQUENCE</scope>
    <source>
        <strain evidence="1">H4084988</strain>
    </source>
</reference>
<sequence>MRYKKGKNYDKCPNPEMFIGYNKHTAILRGEIIEVTQINPYMNRFLINVDKPIKKKGSKDGTSN</sequence>
<name>A0A0F7L7R2_9VIRU</name>
<evidence type="ECO:0000313" key="1">
    <source>
        <dbReference type="EMBL" id="AKH47447.1"/>
    </source>
</evidence>
<protein>
    <submittedName>
        <fullName evidence="1">Uncharacterized protein</fullName>
    </submittedName>
</protein>